<evidence type="ECO:0000313" key="3">
    <source>
        <dbReference type="Proteomes" id="UP000076842"/>
    </source>
</evidence>
<sequence length="342" mass="36659">MLTIHCSGSPYEIGFEHGQKAAPLVARSMAFYAGLFESKSKMDWPTVRQTALKWQPHLHEHYPALEEEMQGLAAGAGVEYPDILALNVRTEIAFGLFSDGCTALAWKTDGASFLGQNWDWMPAQKENLIIANIVQAGKPAISMVTEAGIIGKIGLNSAGVGACLNAIRIAGADFARTPVHLCLRLVLESASLDAAVAAVEQYGCASSAHILVADPHGSVGLELTHKTVIKLPMDGKGRVFHSNHLLQKPAWVTSETMALGDSKERVVRIRQLADKLGAFPDAEDVKSVFRDEDGYPGSINRACAGTSESATLFNIVMDLTAKTATVTKGRPTEADEVVTLSF</sequence>
<organism evidence="2 3">
    <name type="scientific">Calocera cornea HHB12733</name>
    <dbReference type="NCBI Taxonomy" id="1353952"/>
    <lineage>
        <taxon>Eukaryota</taxon>
        <taxon>Fungi</taxon>
        <taxon>Dikarya</taxon>
        <taxon>Basidiomycota</taxon>
        <taxon>Agaricomycotina</taxon>
        <taxon>Dacrymycetes</taxon>
        <taxon>Dacrymycetales</taxon>
        <taxon>Dacrymycetaceae</taxon>
        <taxon>Calocera</taxon>
    </lineage>
</organism>
<accession>A0A165FCD9</accession>
<dbReference type="Proteomes" id="UP000076842">
    <property type="component" value="Unassembled WGS sequence"/>
</dbReference>
<proteinExistence type="predicted"/>
<dbReference type="NCBIfam" id="NF040521">
    <property type="entry name" value="C45_proenzyme"/>
    <property type="match status" value="1"/>
</dbReference>
<dbReference type="PANTHER" id="PTHR34180">
    <property type="entry name" value="PEPTIDASE C45"/>
    <property type="match status" value="1"/>
</dbReference>
<dbReference type="Gene3D" id="3.60.60.10">
    <property type="entry name" value="Penicillin V Acylase, Chain A"/>
    <property type="match status" value="1"/>
</dbReference>
<dbReference type="EMBL" id="KV423976">
    <property type="protein sequence ID" value="KZT56543.1"/>
    <property type="molecule type" value="Genomic_DNA"/>
</dbReference>
<dbReference type="InterPro" id="IPR005079">
    <property type="entry name" value="Peptidase_C45_hydrolase"/>
</dbReference>
<dbReference type="OrthoDB" id="189997at2759"/>
<dbReference type="InterPro" id="IPR047801">
    <property type="entry name" value="Peptidase_C45"/>
</dbReference>
<gene>
    <name evidence="2" type="ORF">CALCODRAFT_315112</name>
</gene>
<evidence type="ECO:0000259" key="1">
    <source>
        <dbReference type="Pfam" id="PF03417"/>
    </source>
</evidence>
<dbReference type="InParanoid" id="A0A165FCD9"/>
<protein>
    <submittedName>
        <fullName evidence="2">AAT-domain-containing protein</fullName>
    </submittedName>
</protein>
<dbReference type="Gene3D" id="1.10.10.2120">
    <property type="match status" value="1"/>
</dbReference>
<dbReference type="InterPro" id="IPR047794">
    <property type="entry name" value="C45_proenzyme-like"/>
</dbReference>
<dbReference type="STRING" id="1353952.A0A165FCD9"/>
<name>A0A165FCD9_9BASI</name>
<evidence type="ECO:0000313" key="2">
    <source>
        <dbReference type="EMBL" id="KZT56543.1"/>
    </source>
</evidence>
<feature type="domain" description="Peptidase C45 hydrolase" evidence="1">
    <location>
        <begin position="106"/>
        <end position="331"/>
    </location>
</feature>
<dbReference type="PANTHER" id="PTHR34180:SF1">
    <property type="entry name" value="BETA-ALANYL-DOPAMINE_CARCININE HYDROLASE"/>
    <property type="match status" value="1"/>
</dbReference>
<dbReference type="Pfam" id="PF03417">
    <property type="entry name" value="AAT"/>
    <property type="match status" value="1"/>
</dbReference>
<keyword evidence="3" id="KW-1185">Reference proteome</keyword>
<dbReference type="AlphaFoldDB" id="A0A165FCD9"/>
<reference evidence="2 3" key="1">
    <citation type="journal article" date="2016" name="Mol. Biol. Evol.">
        <title>Comparative Genomics of Early-Diverging Mushroom-Forming Fungi Provides Insights into the Origins of Lignocellulose Decay Capabilities.</title>
        <authorList>
            <person name="Nagy L.G."/>
            <person name="Riley R."/>
            <person name="Tritt A."/>
            <person name="Adam C."/>
            <person name="Daum C."/>
            <person name="Floudas D."/>
            <person name="Sun H."/>
            <person name="Yadav J.S."/>
            <person name="Pangilinan J."/>
            <person name="Larsson K.H."/>
            <person name="Matsuura K."/>
            <person name="Barry K."/>
            <person name="Labutti K."/>
            <person name="Kuo R."/>
            <person name="Ohm R.A."/>
            <person name="Bhattacharya S.S."/>
            <person name="Shirouzu T."/>
            <person name="Yoshinaga Y."/>
            <person name="Martin F.M."/>
            <person name="Grigoriev I.V."/>
            <person name="Hibbett D.S."/>
        </authorList>
    </citation>
    <scope>NUCLEOTIDE SEQUENCE [LARGE SCALE GENOMIC DNA]</scope>
    <source>
        <strain evidence="2 3">HHB12733</strain>
    </source>
</reference>